<reference evidence="7" key="1">
    <citation type="journal article" date="2017" name="PLoS ONE">
        <title>Genetic diversity of the O antigens of Proteus species and the development of a suspension array for molecular serotyping.</title>
        <authorList>
            <person name="Yu X."/>
            <person name="Torzewska A."/>
            <person name="Zhang X."/>
            <person name="Yin Z."/>
            <person name="Drzewiecka D."/>
            <person name="Cao H."/>
            <person name="Liu B."/>
            <person name="Knirel Y.A."/>
            <person name="Rozalski A."/>
            <person name="Wang L."/>
        </authorList>
    </citation>
    <scope>NUCLEOTIDE SEQUENCE</scope>
    <source>
        <strain evidence="7">CCUG 14635</strain>
    </source>
</reference>
<feature type="transmembrane region" description="Helical" evidence="6">
    <location>
        <begin position="389"/>
        <end position="410"/>
    </location>
</feature>
<dbReference type="InterPro" id="IPR002797">
    <property type="entry name" value="Polysacc_synth"/>
</dbReference>
<feature type="transmembrane region" description="Helical" evidence="6">
    <location>
        <begin position="149"/>
        <end position="171"/>
    </location>
</feature>
<evidence type="ECO:0000256" key="3">
    <source>
        <dbReference type="ARBA" id="ARBA00022692"/>
    </source>
</evidence>
<dbReference type="Pfam" id="PF01943">
    <property type="entry name" value="Polysacc_synt"/>
    <property type="match status" value="1"/>
</dbReference>
<feature type="transmembrane region" description="Helical" evidence="6">
    <location>
        <begin position="177"/>
        <end position="194"/>
    </location>
</feature>
<feature type="transmembrane region" description="Helical" evidence="6">
    <location>
        <begin position="85"/>
        <end position="104"/>
    </location>
</feature>
<accession>A0A385JLS3</accession>
<feature type="transmembrane region" description="Helical" evidence="6">
    <location>
        <begin position="214"/>
        <end position="235"/>
    </location>
</feature>
<dbReference type="GO" id="GO:0009246">
    <property type="term" value="P:enterobacterial common antigen biosynthetic process"/>
    <property type="evidence" value="ECO:0007669"/>
    <property type="project" value="InterPro"/>
</dbReference>
<feature type="transmembrane region" description="Helical" evidence="6">
    <location>
        <begin position="365"/>
        <end position="383"/>
    </location>
</feature>
<dbReference type="RefSeq" id="WP_036933331.1">
    <property type="nucleotide sequence ID" value="NZ_CABMNT010000005.1"/>
</dbReference>
<feature type="transmembrane region" description="Helical" evidence="6">
    <location>
        <begin position="294"/>
        <end position="315"/>
    </location>
</feature>
<dbReference type="InterPro" id="IPR050833">
    <property type="entry name" value="Poly_Biosynth_Transport"/>
</dbReference>
<evidence type="ECO:0000256" key="4">
    <source>
        <dbReference type="ARBA" id="ARBA00022989"/>
    </source>
</evidence>
<keyword evidence="4 6" id="KW-1133">Transmembrane helix</keyword>
<evidence type="ECO:0000256" key="1">
    <source>
        <dbReference type="ARBA" id="ARBA00004651"/>
    </source>
</evidence>
<keyword evidence="2" id="KW-1003">Cell membrane</keyword>
<dbReference type="CDD" id="cd13125">
    <property type="entry name" value="MATE_like_10"/>
    <property type="match status" value="1"/>
</dbReference>
<protein>
    <submittedName>
        <fullName evidence="7">Wzx</fullName>
    </submittedName>
</protein>
<dbReference type="PANTHER" id="PTHR30250">
    <property type="entry name" value="PST FAMILY PREDICTED COLANIC ACID TRANSPORTER"/>
    <property type="match status" value="1"/>
</dbReference>
<dbReference type="AlphaFoldDB" id="A0A385JLS3"/>
<organism evidence="7">
    <name type="scientific">Proteus vulgaris</name>
    <dbReference type="NCBI Taxonomy" id="585"/>
    <lineage>
        <taxon>Bacteria</taxon>
        <taxon>Pseudomonadati</taxon>
        <taxon>Pseudomonadota</taxon>
        <taxon>Gammaproteobacteria</taxon>
        <taxon>Enterobacterales</taxon>
        <taxon>Morganellaceae</taxon>
        <taxon>Proteus</taxon>
    </lineage>
</organism>
<proteinExistence type="predicted"/>
<dbReference type="EMBL" id="KY710685">
    <property type="protein sequence ID" value="AXY99319.1"/>
    <property type="molecule type" value="Genomic_DNA"/>
</dbReference>
<name>A0A385JLS3_PROVU</name>
<feature type="transmembrane region" description="Helical" evidence="6">
    <location>
        <begin position="335"/>
        <end position="353"/>
    </location>
</feature>
<dbReference type="PANTHER" id="PTHR30250:SF30">
    <property type="entry name" value="LIPID III FLIPPASE"/>
    <property type="match status" value="1"/>
</dbReference>
<keyword evidence="5 6" id="KW-0472">Membrane</keyword>
<evidence type="ECO:0000313" key="7">
    <source>
        <dbReference type="EMBL" id="AXY99319.1"/>
    </source>
</evidence>
<dbReference type="OrthoDB" id="9769862at2"/>
<keyword evidence="3 6" id="KW-0812">Transmembrane</keyword>
<comment type="subcellular location">
    <subcellularLocation>
        <location evidence="1">Cell membrane</location>
        <topology evidence="1">Multi-pass membrane protein</topology>
    </subcellularLocation>
</comment>
<feature type="transmembrane region" description="Helical" evidence="6">
    <location>
        <begin position="255"/>
        <end position="273"/>
    </location>
</feature>
<evidence type="ECO:0000256" key="2">
    <source>
        <dbReference type="ARBA" id="ARBA00022475"/>
    </source>
</evidence>
<dbReference type="GO" id="GO:0005886">
    <property type="term" value="C:plasma membrane"/>
    <property type="evidence" value="ECO:0007669"/>
    <property type="project" value="UniProtKB-SubCell"/>
</dbReference>
<feature type="transmembrane region" description="Helical" evidence="6">
    <location>
        <begin position="116"/>
        <end position="137"/>
    </location>
</feature>
<dbReference type="InterPro" id="IPR044550">
    <property type="entry name" value="WzxE"/>
</dbReference>
<evidence type="ECO:0000256" key="6">
    <source>
        <dbReference type="SAM" id="Phobius"/>
    </source>
</evidence>
<evidence type="ECO:0000256" key="5">
    <source>
        <dbReference type="ARBA" id="ARBA00023136"/>
    </source>
</evidence>
<sequence length="421" mass="48015">MNLIKTSFLSLFATSIKILSALFINKALSLFIGPSGIATIGQFQNVIQIAATISQGGILPGITKYTAEYHSISNNKNLNLLWSSAFRIILLLSTIVSVVLITFSEKLSIYILNDKSYTIYIALLGISIFFITLNSFFLSIINGLKQIRFYIFINITQSIFMLIYSIVLIYLFGLKGALFALVTNQAVIFMILIIKIRNKFNINLKYNHIEGKKLLLFSTMALTSAIVGPASLIAIRTYLTHKISLDASGYWQSMWYISSMYLMVITTTLSIYYMPRLSEITKQKELIKELYTGLMFITPLLIIMSSTIYILRGFIIELLFSKEFIQMEILFKWQLFGDILKIISWLFSYVLIAKAKAKLFIITEILNFTFFSIASFMLINYFGLIGVSYSYFISNLVYLIIVSTIVYKVFLTKNSTNQYTT</sequence>